<comment type="caution">
    <text evidence="2">The sequence shown here is derived from an EMBL/GenBank/DDBJ whole genome shotgun (WGS) entry which is preliminary data.</text>
</comment>
<dbReference type="InterPro" id="IPR025669">
    <property type="entry name" value="AAA_dom"/>
</dbReference>
<evidence type="ECO:0000313" key="3">
    <source>
        <dbReference type="Proteomes" id="UP000019140"/>
    </source>
</evidence>
<dbReference type="SUPFAM" id="SSF52540">
    <property type="entry name" value="P-loop containing nucleoside triphosphate hydrolases"/>
    <property type="match status" value="1"/>
</dbReference>
<dbReference type="Gene3D" id="3.40.50.300">
    <property type="entry name" value="P-loop containing nucleotide triphosphate hydrolases"/>
    <property type="match status" value="1"/>
</dbReference>
<dbReference type="CDD" id="cd02042">
    <property type="entry name" value="ParAB_family"/>
    <property type="match status" value="1"/>
</dbReference>
<organism evidence="2 3">
    <name type="scientific">Candidatus Entotheonella gemina</name>
    <dbReference type="NCBI Taxonomy" id="1429439"/>
    <lineage>
        <taxon>Bacteria</taxon>
        <taxon>Pseudomonadati</taxon>
        <taxon>Nitrospinota/Tectimicrobiota group</taxon>
        <taxon>Candidatus Tectimicrobiota</taxon>
        <taxon>Candidatus Entotheonellia</taxon>
        <taxon>Candidatus Entotheonellales</taxon>
        <taxon>Candidatus Entotheonellaceae</taxon>
        <taxon>Candidatus Entotheonella</taxon>
    </lineage>
</organism>
<protein>
    <recommendedName>
        <fullName evidence="1">AAA domain-containing protein</fullName>
    </recommendedName>
</protein>
<feature type="non-terminal residue" evidence="2">
    <location>
        <position position="215"/>
    </location>
</feature>
<feature type="domain" description="AAA" evidence="1">
    <location>
        <begin position="3"/>
        <end position="169"/>
    </location>
</feature>
<dbReference type="InterPro" id="IPR050678">
    <property type="entry name" value="DNA_Partitioning_ATPase"/>
</dbReference>
<reference evidence="2 3" key="1">
    <citation type="journal article" date="2014" name="Nature">
        <title>An environmental bacterial taxon with a large and distinct metabolic repertoire.</title>
        <authorList>
            <person name="Wilson M.C."/>
            <person name="Mori T."/>
            <person name="Ruckert C."/>
            <person name="Uria A.R."/>
            <person name="Helf M.J."/>
            <person name="Takada K."/>
            <person name="Gernert C."/>
            <person name="Steffens U.A."/>
            <person name="Heycke N."/>
            <person name="Schmitt S."/>
            <person name="Rinke C."/>
            <person name="Helfrich E.J."/>
            <person name="Brachmann A.O."/>
            <person name="Gurgui C."/>
            <person name="Wakimoto T."/>
            <person name="Kracht M."/>
            <person name="Crusemann M."/>
            <person name="Hentschel U."/>
            <person name="Abe I."/>
            <person name="Matsunaga S."/>
            <person name="Kalinowski J."/>
            <person name="Takeyama H."/>
            <person name="Piel J."/>
        </authorList>
    </citation>
    <scope>NUCLEOTIDE SEQUENCE [LARGE SCALE GENOMIC DNA]</scope>
    <source>
        <strain evidence="3">TSY2</strain>
    </source>
</reference>
<dbReference type="InterPro" id="IPR027417">
    <property type="entry name" value="P-loop_NTPase"/>
</dbReference>
<dbReference type="EMBL" id="AZHX01002012">
    <property type="protein sequence ID" value="ETW97799.1"/>
    <property type="molecule type" value="Genomic_DNA"/>
</dbReference>
<name>W4LIT2_9BACT</name>
<accession>W4LIT2</accession>
<dbReference type="AlphaFoldDB" id="W4LIT2"/>
<dbReference type="Pfam" id="PF13614">
    <property type="entry name" value="AAA_31"/>
    <property type="match status" value="1"/>
</dbReference>
<evidence type="ECO:0000259" key="1">
    <source>
        <dbReference type="Pfam" id="PF13614"/>
    </source>
</evidence>
<gene>
    <name evidence="2" type="ORF">ETSY2_43900</name>
</gene>
<dbReference type="HOGENOM" id="CLU_037612_1_4_7"/>
<dbReference type="PANTHER" id="PTHR13696">
    <property type="entry name" value="P-LOOP CONTAINING NUCLEOSIDE TRIPHOSPHATE HYDROLASE"/>
    <property type="match status" value="1"/>
</dbReference>
<sequence>MTDIIAVVSHKGGTGKTSLVQNLAYELSHQRVLVVDLDPQSNLTIGCGRDPGDLERTVLHAMDTPSETPDLVVPLAHFDLLPANLDLALAEQHFAGHYDRNDKLKDALQPIRDQYDYILIDSPPNLGFFAFNTLTAATRAIVTLQCQPYAYRALNGTLQLVELVRKGNPALHLQAIVLTMYDRRLTLTQSVEHTARNRFGELIPKTVIPSNVSIA</sequence>
<evidence type="ECO:0000313" key="2">
    <source>
        <dbReference type="EMBL" id="ETW97799.1"/>
    </source>
</evidence>
<proteinExistence type="predicted"/>
<dbReference type="Proteomes" id="UP000019140">
    <property type="component" value="Unassembled WGS sequence"/>
</dbReference>
<dbReference type="PANTHER" id="PTHR13696:SF52">
    <property type="entry name" value="PARA FAMILY PROTEIN CT_582"/>
    <property type="match status" value="1"/>
</dbReference>
<keyword evidence="3" id="KW-1185">Reference proteome</keyword>